<evidence type="ECO:0000256" key="1">
    <source>
        <dbReference type="ARBA" id="ARBA00009919"/>
    </source>
</evidence>
<keyword evidence="2" id="KW-0808">Transferase</keyword>
<dbReference type="Pfam" id="PF00581">
    <property type="entry name" value="Rhodanese"/>
    <property type="match status" value="1"/>
</dbReference>
<keyword evidence="4" id="KW-0067">ATP-binding</keyword>
<dbReference type="InterPro" id="IPR000594">
    <property type="entry name" value="ThiF_NAD_FAD-bd"/>
</dbReference>
<name>A0AA37QFI5_9BACT</name>
<dbReference type="SUPFAM" id="SSF69572">
    <property type="entry name" value="Activating enzymes of the ubiquitin-like proteins"/>
    <property type="match status" value="1"/>
</dbReference>
<sequence>MPAPDLSRYARQIALPEVGLAGQARLADARVLIVGAGGLGSPAALWLAAAGVGRIGLADHDRVDRSNLHRQLLYAPGDEGTPKVEAARARLAAVAPDARIDLHHVEVTAANAPALVQGYDVVLDCTDQIPVRYALSDACVAAGRPLVHGAVSRWEGRVTVLAASEGPCYRCLWPTPPPAHAIPSCAEAGVLGPVPGAIGMLQAVEASKLLLGAGDPLVGRLLVMDLLRMVTHVFAVPRDPLCPTCAAGQIRQAGMDGAVAVSPDAPYPSPEPSSVSQPSAGHPAVEEISPVELAARLGAADPPLVLDVREPWEHDIAHLAGARLVPLNQLPAALSTLDPARALVTMCHHGVRSRMAAEFLRERGLTRVANLSGGIDAWSEDVDASVPRY</sequence>
<feature type="region of interest" description="Disordered" evidence="13">
    <location>
        <begin position="262"/>
        <end position="282"/>
    </location>
</feature>
<accession>A0AA37QFI5</accession>
<protein>
    <recommendedName>
        <fullName evidence="9">Molybdopterin-synthase adenylyltransferase</fullName>
        <ecNumber evidence="8">2.7.7.80</ecNumber>
    </recommendedName>
    <alternativeName>
        <fullName evidence="12">MoaD protein adenylase</fullName>
    </alternativeName>
    <alternativeName>
        <fullName evidence="10">Molybdopterin-converting factor subunit 1 adenylase</fullName>
    </alternativeName>
    <alternativeName>
        <fullName evidence="11">Sulfur carrier protein MoaD adenylyltransferase</fullName>
    </alternativeName>
</protein>
<comment type="caution">
    <text evidence="15">The sequence shown here is derived from an EMBL/GenBank/DDBJ whole genome shotgun (WGS) entry which is preliminary data.</text>
</comment>
<comment type="similarity">
    <text evidence="1">Belongs to the HesA/MoeB/ThiF family.</text>
</comment>
<dbReference type="EMBL" id="BRXS01000003">
    <property type="protein sequence ID" value="GLC25863.1"/>
    <property type="molecule type" value="Genomic_DNA"/>
</dbReference>
<evidence type="ECO:0000256" key="2">
    <source>
        <dbReference type="ARBA" id="ARBA00022679"/>
    </source>
</evidence>
<dbReference type="FunFam" id="3.40.50.720:FF:000033">
    <property type="entry name" value="Adenylyltransferase and sulfurtransferase MOCS3"/>
    <property type="match status" value="1"/>
</dbReference>
<dbReference type="PROSITE" id="PS50206">
    <property type="entry name" value="RHODANESE_3"/>
    <property type="match status" value="1"/>
</dbReference>
<evidence type="ECO:0000256" key="3">
    <source>
        <dbReference type="ARBA" id="ARBA00022741"/>
    </source>
</evidence>
<dbReference type="GO" id="GO:0005829">
    <property type="term" value="C:cytosol"/>
    <property type="evidence" value="ECO:0007669"/>
    <property type="project" value="TreeGrafter"/>
</dbReference>
<comment type="function">
    <text evidence="6">Catalyzes the adenylation by ATP of the carboxyl group of the C-terminal glycine of sulfur carrier protein MoaD.</text>
</comment>
<dbReference type="InterPro" id="IPR036873">
    <property type="entry name" value="Rhodanese-like_dom_sf"/>
</dbReference>
<comment type="subunit">
    <text evidence="7">Homodimer. Forms a stable heterotetrameric complex of 2 MoeB and 2 MoaD during adenylation of MoaD.</text>
</comment>
<evidence type="ECO:0000256" key="10">
    <source>
        <dbReference type="ARBA" id="ARBA00075110"/>
    </source>
</evidence>
<dbReference type="InterPro" id="IPR045886">
    <property type="entry name" value="ThiF/MoeB/HesA"/>
</dbReference>
<evidence type="ECO:0000256" key="8">
    <source>
        <dbReference type="ARBA" id="ARBA00066884"/>
    </source>
</evidence>
<evidence type="ECO:0000256" key="5">
    <source>
        <dbReference type="ARBA" id="ARBA00052218"/>
    </source>
</evidence>
<dbReference type="GO" id="GO:0005524">
    <property type="term" value="F:ATP binding"/>
    <property type="evidence" value="ECO:0007669"/>
    <property type="project" value="UniProtKB-KW"/>
</dbReference>
<dbReference type="PANTHER" id="PTHR10953">
    <property type="entry name" value="UBIQUITIN-ACTIVATING ENZYME E1"/>
    <property type="match status" value="1"/>
</dbReference>
<dbReference type="GO" id="GO:0008146">
    <property type="term" value="F:sulfotransferase activity"/>
    <property type="evidence" value="ECO:0007669"/>
    <property type="project" value="TreeGrafter"/>
</dbReference>
<dbReference type="Gene3D" id="3.40.250.10">
    <property type="entry name" value="Rhodanese-like domain"/>
    <property type="match status" value="1"/>
</dbReference>
<dbReference type="Pfam" id="PF00899">
    <property type="entry name" value="ThiF"/>
    <property type="match status" value="1"/>
</dbReference>
<dbReference type="SMART" id="SM00450">
    <property type="entry name" value="RHOD"/>
    <property type="match status" value="1"/>
</dbReference>
<evidence type="ECO:0000256" key="4">
    <source>
        <dbReference type="ARBA" id="ARBA00022840"/>
    </source>
</evidence>
<keyword evidence="3" id="KW-0547">Nucleotide-binding</keyword>
<dbReference type="InterPro" id="IPR001763">
    <property type="entry name" value="Rhodanese-like_dom"/>
</dbReference>
<dbReference type="RefSeq" id="WP_284350321.1">
    <property type="nucleotide sequence ID" value="NZ_BRXS01000003.1"/>
</dbReference>
<dbReference type="Gene3D" id="3.40.50.720">
    <property type="entry name" value="NAD(P)-binding Rossmann-like Domain"/>
    <property type="match status" value="1"/>
</dbReference>
<dbReference type="InterPro" id="IPR035985">
    <property type="entry name" value="Ubiquitin-activating_enz"/>
</dbReference>
<gene>
    <name evidence="15" type="ORF">rosag_23760</name>
</gene>
<dbReference type="PANTHER" id="PTHR10953:SF102">
    <property type="entry name" value="ADENYLYLTRANSFERASE AND SULFURTRANSFERASE MOCS3"/>
    <property type="match status" value="1"/>
</dbReference>
<keyword evidence="16" id="KW-1185">Reference proteome</keyword>
<evidence type="ECO:0000259" key="14">
    <source>
        <dbReference type="PROSITE" id="PS50206"/>
    </source>
</evidence>
<evidence type="ECO:0000256" key="13">
    <source>
        <dbReference type="SAM" id="MobiDB-lite"/>
    </source>
</evidence>
<dbReference type="CDD" id="cd00757">
    <property type="entry name" value="ThiF_MoeB_HesA_family"/>
    <property type="match status" value="1"/>
</dbReference>
<dbReference type="EC" id="2.7.7.80" evidence="8"/>
<evidence type="ECO:0000256" key="9">
    <source>
        <dbReference type="ARBA" id="ARBA00073635"/>
    </source>
</evidence>
<evidence type="ECO:0000313" key="15">
    <source>
        <dbReference type="EMBL" id="GLC25863.1"/>
    </source>
</evidence>
<dbReference type="GO" id="GO:0004792">
    <property type="term" value="F:thiosulfate-cyanide sulfurtransferase activity"/>
    <property type="evidence" value="ECO:0007669"/>
    <property type="project" value="TreeGrafter"/>
</dbReference>
<evidence type="ECO:0000256" key="6">
    <source>
        <dbReference type="ARBA" id="ARBA00055169"/>
    </source>
</evidence>
<feature type="domain" description="Rhodanese" evidence="14">
    <location>
        <begin position="299"/>
        <end position="387"/>
    </location>
</feature>
<dbReference type="GO" id="GO:0008641">
    <property type="term" value="F:ubiquitin-like modifier activating enzyme activity"/>
    <property type="evidence" value="ECO:0007669"/>
    <property type="project" value="InterPro"/>
</dbReference>
<evidence type="ECO:0000256" key="12">
    <source>
        <dbReference type="ARBA" id="ARBA00078531"/>
    </source>
</evidence>
<proteinExistence type="inferred from homology"/>
<organism evidence="15 16">
    <name type="scientific">Roseisolibacter agri</name>
    <dbReference type="NCBI Taxonomy" id="2014610"/>
    <lineage>
        <taxon>Bacteria</taxon>
        <taxon>Pseudomonadati</taxon>
        <taxon>Gemmatimonadota</taxon>
        <taxon>Gemmatimonadia</taxon>
        <taxon>Gemmatimonadales</taxon>
        <taxon>Gemmatimonadaceae</taxon>
        <taxon>Roseisolibacter</taxon>
    </lineage>
</organism>
<reference evidence="15" key="1">
    <citation type="submission" date="2022-08" db="EMBL/GenBank/DDBJ databases">
        <title>Draft genome sequencing of Roseisolibacter agri AW1220.</title>
        <authorList>
            <person name="Tobiishi Y."/>
            <person name="Tonouchi A."/>
        </authorList>
    </citation>
    <scope>NUCLEOTIDE SEQUENCE</scope>
    <source>
        <strain evidence="15">AW1220</strain>
    </source>
</reference>
<evidence type="ECO:0000256" key="7">
    <source>
        <dbReference type="ARBA" id="ARBA00063809"/>
    </source>
</evidence>
<evidence type="ECO:0000256" key="11">
    <source>
        <dbReference type="ARBA" id="ARBA00075328"/>
    </source>
</evidence>
<dbReference type="GO" id="GO:0061605">
    <property type="term" value="F:molybdopterin-synthase adenylyltransferase activity"/>
    <property type="evidence" value="ECO:0007669"/>
    <property type="project" value="UniProtKB-EC"/>
</dbReference>
<dbReference type="Proteomes" id="UP001161325">
    <property type="component" value="Unassembled WGS sequence"/>
</dbReference>
<dbReference type="AlphaFoldDB" id="A0AA37QFI5"/>
<evidence type="ECO:0000313" key="16">
    <source>
        <dbReference type="Proteomes" id="UP001161325"/>
    </source>
</evidence>
<comment type="catalytic activity">
    <reaction evidence="5">
        <text>[molybdopterin-synthase sulfur-carrier protein]-C-terminal Gly-Gly + ATP + H(+) = [molybdopterin-synthase sulfur-carrier protein]-C-terminal Gly-Gly-AMP + diphosphate</text>
        <dbReference type="Rhea" id="RHEA:43616"/>
        <dbReference type="Rhea" id="RHEA-COMP:12159"/>
        <dbReference type="Rhea" id="RHEA-COMP:12202"/>
        <dbReference type="ChEBI" id="CHEBI:15378"/>
        <dbReference type="ChEBI" id="CHEBI:30616"/>
        <dbReference type="ChEBI" id="CHEBI:33019"/>
        <dbReference type="ChEBI" id="CHEBI:90618"/>
        <dbReference type="ChEBI" id="CHEBI:90778"/>
        <dbReference type="EC" id="2.7.7.80"/>
    </reaction>
</comment>